<name>A0A553EDG3_9FLAO</name>
<evidence type="ECO:0000313" key="4">
    <source>
        <dbReference type="EMBL" id="TRX42853.1"/>
    </source>
</evidence>
<dbReference type="EMBL" id="VJZT01000001">
    <property type="protein sequence ID" value="TRX42853.1"/>
    <property type="molecule type" value="Genomic_DNA"/>
</dbReference>
<evidence type="ECO:0000259" key="3">
    <source>
        <dbReference type="Pfam" id="PF18962"/>
    </source>
</evidence>
<feature type="signal peptide" evidence="2">
    <location>
        <begin position="1"/>
        <end position="28"/>
    </location>
</feature>
<dbReference type="OrthoDB" id="1352671at2"/>
<protein>
    <submittedName>
        <fullName evidence="4">T9SS type A sorting domain-containing protein</fullName>
    </submittedName>
</protein>
<keyword evidence="1 2" id="KW-0732">Signal</keyword>
<feature type="domain" description="Secretion system C-terminal sorting" evidence="3">
    <location>
        <begin position="294"/>
        <end position="353"/>
    </location>
</feature>
<evidence type="ECO:0000256" key="1">
    <source>
        <dbReference type="ARBA" id="ARBA00022729"/>
    </source>
</evidence>
<keyword evidence="5" id="KW-1185">Reference proteome</keyword>
<organism evidence="4 5">
    <name type="scientific">Flavobacterium restrictum</name>
    <dbReference type="NCBI Taxonomy" id="2594428"/>
    <lineage>
        <taxon>Bacteria</taxon>
        <taxon>Pseudomonadati</taxon>
        <taxon>Bacteroidota</taxon>
        <taxon>Flavobacteriia</taxon>
        <taxon>Flavobacteriales</taxon>
        <taxon>Flavobacteriaceae</taxon>
        <taxon>Flavobacterium</taxon>
    </lineage>
</organism>
<comment type="caution">
    <text evidence="4">The sequence shown here is derived from an EMBL/GenBank/DDBJ whole genome shotgun (WGS) entry which is preliminary data.</text>
</comment>
<sequence>MKTKLLKSPFFAFTAFIMVLLFTTNVNAQTLTITAVPDPGIAGSAANFSFNYTSSLATALYAELRIADWDGTTLSQNYANGYYVAGGFSDPLAVAATETTGTAQFNIPGNVMIPLPSNKKYCWVFKLTGGVNNYNDVGPGASTYTVREAMISASSVAVDAISFPSTPVATVMANSTQTISIQYTLSAPRDLKIGLTEYDASGNYVTSGPATYLNDVPATTTTPVVMNVDVIVPNDVKLTSALDAGHYYKWEYSYSDATSGAYLGGVYTTDQATIIGSLKTSDFEKQKLNFLNQNPVGDRLLINSNVDFKFATIYDMSGKKVIKITKASESTDVSSLKKGVYVIVTDTGIKTKFVKK</sequence>
<gene>
    <name evidence="4" type="ORF">FNW21_00545</name>
</gene>
<evidence type="ECO:0000256" key="2">
    <source>
        <dbReference type="SAM" id="SignalP"/>
    </source>
</evidence>
<proteinExistence type="predicted"/>
<dbReference type="Pfam" id="PF18962">
    <property type="entry name" value="Por_Secre_tail"/>
    <property type="match status" value="1"/>
</dbReference>
<evidence type="ECO:0000313" key="5">
    <source>
        <dbReference type="Proteomes" id="UP000316371"/>
    </source>
</evidence>
<dbReference type="AlphaFoldDB" id="A0A553EDG3"/>
<dbReference type="Proteomes" id="UP000316371">
    <property type="component" value="Unassembled WGS sequence"/>
</dbReference>
<dbReference type="RefSeq" id="WP_144254776.1">
    <property type="nucleotide sequence ID" value="NZ_VJZT01000001.1"/>
</dbReference>
<feature type="chain" id="PRO_5021707400" evidence="2">
    <location>
        <begin position="29"/>
        <end position="356"/>
    </location>
</feature>
<accession>A0A553EDG3</accession>
<dbReference type="NCBIfam" id="TIGR04183">
    <property type="entry name" value="Por_Secre_tail"/>
    <property type="match status" value="1"/>
</dbReference>
<reference evidence="4 5" key="1">
    <citation type="submission" date="2019-07" db="EMBL/GenBank/DDBJ databases">
        <title>Novel species of Flavobacterium.</title>
        <authorList>
            <person name="Liu Q."/>
            <person name="Xin Y.-H."/>
        </authorList>
    </citation>
    <scope>NUCLEOTIDE SEQUENCE [LARGE SCALE GENOMIC DNA]</scope>
    <source>
        <strain evidence="4 5">LB1R34</strain>
    </source>
</reference>
<dbReference type="InterPro" id="IPR026444">
    <property type="entry name" value="Secre_tail"/>
</dbReference>